<reference evidence="1 2" key="1">
    <citation type="journal article" date="2023" name="Mol. Biol. Evol.">
        <title>Genomics of Secondarily Temperate Adaptation in the Only Non-Antarctic Icefish.</title>
        <authorList>
            <person name="Rivera-Colon A.G."/>
            <person name="Rayamajhi N."/>
            <person name="Minhas B.F."/>
            <person name="Madrigal G."/>
            <person name="Bilyk K.T."/>
            <person name="Yoon V."/>
            <person name="Hune M."/>
            <person name="Gregory S."/>
            <person name="Cheng C.H.C."/>
            <person name="Catchen J.M."/>
        </authorList>
    </citation>
    <scope>NUCLEOTIDE SEQUENCE [LARGE SCALE GENOMIC DNA]</scope>
    <source>
        <tissue evidence="1">White muscle</tissue>
    </source>
</reference>
<accession>A0AAN8DG20</accession>
<gene>
    <name evidence="1" type="ORF">CgunFtcFv8_025169</name>
</gene>
<dbReference type="AlphaFoldDB" id="A0AAN8DG20"/>
<organism evidence="1 2">
    <name type="scientific">Champsocephalus gunnari</name>
    <name type="common">Mackerel icefish</name>
    <dbReference type="NCBI Taxonomy" id="52237"/>
    <lineage>
        <taxon>Eukaryota</taxon>
        <taxon>Metazoa</taxon>
        <taxon>Chordata</taxon>
        <taxon>Craniata</taxon>
        <taxon>Vertebrata</taxon>
        <taxon>Euteleostomi</taxon>
        <taxon>Actinopterygii</taxon>
        <taxon>Neopterygii</taxon>
        <taxon>Teleostei</taxon>
        <taxon>Neoteleostei</taxon>
        <taxon>Acanthomorphata</taxon>
        <taxon>Eupercaria</taxon>
        <taxon>Perciformes</taxon>
        <taxon>Notothenioidei</taxon>
        <taxon>Channichthyidae</taxon>
        <taxon>Champsocephalus</taxon>
    </lineage>
</organism>
<proteinExistence type="predicted"/>
<evidence type="ECO:0000313" key="1">
    <source>
        <dbReference type="EMBL" id="KAK5921464.1"/>
    </source>
</evidence>
<sequence length="66" mass="6620">MTLCNNAYSFGAQLSAWGAASQSSLSTSHGHTVILGSSGALRKAPLKVLVLHSGAAEDCASCASRA</sequence>
<name>A0AAN8DG20_CHAGU</name>
<keyword evidence="2" id="KW-1185">Reference proteome</keyword>
<dbReference type="EMBL" id="JAURVH010001523">
    <property type="protein sequence ID" value="KAK5921464.1"/>
    <property type="molecule type" value="Genomic_DNA"/>
</dbReference>
<dbReference type="Proteomes" id="UP001331515">
    <property type="component" value="Unassembled WGS sequence"/>
</dbReference>
<comment type="caution">
    <text evidence="1">The sequence shown here is derived from an EMBL/GenBank/DDBJ whole genome shotgun (WGS) entry which is preliminary data.</text>
</comment>
<evidence type="ECO:0000313" key="2">
    <source>
        <dbReference type="Proteomes" id="UP001331515"/>
    </source>
</evidence>
<protein>
    <submittedName>
        <fullName evidence="1">Uncharacterized protein</fullName>
    </submittedName>
</protein>